<comment type="caution">
    <text evidence="2">The sequence shown here is derived from an EMBL/GenBank/DDBJ whole genome shotgun (WGS) entry which is preliminary data.</text>
</comment>
<accession>A0A5J9T156</accession>
<name>A0A5J9T156_9POAL</name>
<organism evidence="2 3">
    <name type="scientific">Eragrostis curvula</name>
    <name type="common">weeping love grass</name>
    <dbReference type="NCBI Taxonomy" id="38414"/>
    <lineage>
        <taxon>Eukaryota</taxon>
        <taxon>Viridiplantae</taxon>
        <taxon>Streptophyta</taxon>
        <taxon>Embryophyta</taxon>
        <taxon>Tracheophyta</taxon>
        <taxon>Spermatophyta</taxon>
        <taxon>Magnoliopsida</taxon>
        <taxon>Liliopsida</taxon>
        <taxon>Poales</taxon>
        <taxon>Poaceae</taxon>
        <taxon>PACMAD clade</taxon>
        <taxon>Chloridoideae</taxon>
        <taxon>Eragrostideae</taxon>
        <taxon>Eragrostidinae</taxon>
        <taxon>Eragrostis</taxon>
    </lineage>
</organism>
<evidence type="ECO:0000313" key="3">
    <source>
        <dbReference type="Proteomes" id="UP000324897"/>
    </source>
</evidence>
<sequence>MGRRTGTARFAGRRRQGSGVVDLNVPGGDWGGSRMELGQRRRVRQGVGSTAASRGARVRGEKRTASAVSGVEPAFERIADHIMLEEELPTCSVFDNLTTLKIIGGWCLIDFNVNPWSKLRDESNEGSEWCQLGEGTCRILCEGIKWSNIAERKRVRQEEDKERSILENKLKKRQEW</sequence>
<dbReference type="Proteomes" id="UP000324897">
    <property type="component" value="Unassembled WGS sequence"/>
</dbReference>
<evidence type="ECO:0000313" key="2">
    <source>
        <dbReference type="EMBL" id="TVU05109.1"/>
    </source>
</evidence>
<protein>
    <submittedName>
        <fullName evidence="2">Uncharacterized protein</fullName>
    </submittedName>
</protein>
<proteinExistence type="predicted"/>
<reference evidence="2 3" key="1">
    <citation type="journal article" date="2019" name="Sci. Rep.">
        <title>A high-quality genome of Eragrostis curvula grass provides insights into Poaceae evolution and supports new strategies to enhance forage quality.</title>
        <authorList>
            <person name="Carballo J."/>
            <person name="Santos B.A.C.M."/>
            <person name="Zappacosta D."/>
            <person name="Garbus I."/>
            <person name="Selva J.P."/>
            <person name="Gallo C.A."/>
            <person name="Diaz A."/>
            <person name="Albertini E."/>
            <person name="Caccamo M."/>
            <person name="Echenique V."/>
        </authorList>
    </citation>
    <scope>NUCLEOTIDE SEQUENCE [LARGE SCALE GENOMIC DNA]</scope>
    <source>
        <strain evidence="3">cv. Victoria</strain>
        <tissue evidence="2">Leaf</tissue>
    </source>
</reference>
<feature type="non-terminal residue" evidence="2">
    <location>
        <position position="1"/>
    </location>
</feature>
<feature type="region of interest" description="Disordered" evidence="1">
    <location>
        <begin position="41"/>
        <end position="61"/>
    </location>
</feature>
<feature type="region of interest" description="Disordered" evidence="1">
    <location>
        <begin position="1"/>
        <end position="25"/>
    </location>
</feature>
<dbReference type="AlphaFoldDB" id="A0A5J9T156"/>
<feature type="compositionally biased region" description="Low complexity" evidence="1">
    <location>
        <begin position="1"/>
        <end position="10"/>
    </location>
</feature>
<keyword evidence="3" id="KW-1185">Reference proteome</keyword>
<evidence type="ECO:0000256" key="1">
    <source>
        <dbReference type="SAM" id="MobiDB-lite"/>
    </source>
</evidence>
<gene>
    <name evidence="2" type="ORF">EJB05_48260</name>
</gene>
<dbReference type="EMBL" id="RWGY01000051">
    <property type="protein sequence ID" value="TVU05109.1"/>
    <property type="molecule type" value="Genomic_DNA"/>
</dbReference>
<feature type="non-terminal residue" evidence="2">
    <location>
        <position position="176"/>
    </location>
</feature>
<dbReference type="Gramene" id="TVU05109">
    <property type="protein sequence ID" value="TVU05109"/>
    <property type="gene ID" value="EJB05_48260"/>
</dbReference>